<dbReference type="SUPFAM" id="SSF158499">
    <property type="entry name" value="DnaD domain-like"/>
    <property type="match status" value="1"/>
</dbReference>
<feature type="domain" description="DnaB/C C-terminal" evidence="3">
    <location>
        <begin position="130"/>
        <end position="202"/>
    </location>
</feature>
<evidence type="ECO:0000256" key="2">
    <source>
        <dbReference type="SAM" id="MobiDB-lite"/>
    </source>
</evidence>
<feature type="compositionally biased region" description="Basic residues" evidence="2">
    <location>
        <begin position="202"/>
        <end position="211"/>
    </location>
</feature>
<dbReference type="Pfam" id="PF07261">
    <property type="entry name" value="DnaB_2"/>
    <property type="match status" value="1"/>
</dbReference>
<dbReference type="InterPro" id="IPR053843">
    <property type="entry name" value="DnaD_N"/>
</dbReference>
<sequence length="233" mass="27581">MERKQLIGWLKAGHISIPKLFLDYYAALGLKEEEMMVLIHVHRYMEEGHAFPTPDDLAAKMTLEAKACAGHLRGLIKRGFLHIEEQEDENQVMFETYSLDPLYNQLLTMFAQETEEGCQEEKETAERELYELFEHEFSRPLSPMECETIAMWLEQDQYEKEIIHAALREAVISGKLNLRYIDRILFEWQKNGVKTAEEARKHGEKFRKYQTNRRPVQEREKTPHYPGFNWLDS</sequence>
<dbReference type="SUPFAM" id="SSF46785">
    <property type="entry name" value="Winged helix' DNA-binding domain"/>
    <property type="match status" value="1"/>
</dbReference>
<keyword evidence="6" id="KW-1185">Reference proteome</keyword>
<dbReference type="RefSeq" id="WP_054635681.1">
    <property type="nucleotide sequence ID" value="NZ_JBHSOZ010000010.1"/>
</dbReference>
<gene>
    <name evidence="5" type="ORF">ACFPU1_16035</name>
</gene>
<dbReference type="InterPro" id="IPR034829">
    <property type="entry name" value="DnaD-like_sf"/>
</dbReference>
<evidence type="ECO:0000313" key="6">
    <source>
        <dbReference type="Proteomes" id="UP001596142"/>
    </source>
</evidence>
<dbReference type="InterPro" id="IPR006343">
    <property type="entry name" value="DnaB/C_C"/>
</dbReference>
<evidence type="ECO:0000259" key="3">
    <source>
        <dbReference type="Pfam" id="PF07261"/>
    </source>
</evidence>
<dbReference type="PANTHER" id="PTHR37293">
    <property type="entry name" value="PHAGE REPLICATION PROTEIN-RELATED"/>
    <property type="match status" value="1"/>
</dbReference>
<proteinExistence type="inferred from homology"/>
<organism evidence="5 6">
    <name type="scientific">Thalassorhabdus alkalitolerans</name>
    <dbReference type="NCBI Taxonomy" id="2282697"/>
    <lineage>
        <taxon>Bacteria</taxon>
        <taxon>Bacillati</taxon>
        <taxon>Bacillota</taxon>
        <taxon>Bacilli</taxon>
        <taxon>Bacillales</taxon>
        <taxon>Bacillaceae</taxon>
        <taxon>Thalassorhabdus</taxon>
    </lineage>
</organism>
<feature type="region of interest" description="Disordered" evidence="2">
    <location>
        <begin position="202"/>
        <end position="233"/>
    </location>
</feature>
<dbReference type="EMBL" id="JBHSOZ010000010">
    <property type="protein sequence ID" value="MFC5714261.1"/>
    <property type="molecule type" value="Genomic_DNA"/>
</dbReference>
<dbReference type="Pfam" id="PF21984">
    <property type="entry name" value="DnaD_N"/>
    <property type="match status" value="1"/>
</dbReference>
<comment type="similarity">
    <text evidence="1">Belongs to the DnaB/DnaD family.</text>
</comment>
<protein>
    <submittedName>
        <fullName evidence="5">DnaD domain-containing protein</fullName>
    </submittedName>
</protein>
<comment type="caution">
    <text evidence="5">The sequence shown here is derived from an EMBL/GenBank/DDBJ whole genome shotgun (WGS) entry which is preliminary data.</text>
</comment>
<dbReference type="Gene3D" id="1.10.10.630">
    <property type="entry name" value="DnaD domain-like"/>
    <property type="match status" value="1"/>
</dbReference>
<dbReference type="NCBIfam" id="TIGR01446">
    <property type="entry name" value="DnaD_dom"/>
    <property type="match status" value="1"/>
</dbReference>
<dbReference type="InterPro" id="IPR053162">
    <property type="entry name" value="DnaD"/>
</dbReference>
<reference evidence="6" key="1">
    <citation type="journal article" date="2019" name="Int. J. Syst. Evol. Microbiol.">
        <title>The Global Catalogue of Microorganisms (GCM) 10K type strain sequencing project: providing services to taxonomists for standard genome sequencing and annotation.</title>
        <authorList>
            <consortium name="The Broad Institute Genomics Platform"/>
            <consortium name="The Broad Institute Genome Sequencing Center for Infectious Disease"/>
            <person name="Wu L."/>
            <person name="Ma J."/>
        </authorList>
    </citation>
    <scope>NUCLEOTIDE SEQUENCE [LARGE SCALE GENOMIC DNA]</scope>
    <source>
        <strain evidence="6">CECT 7184</strain>
    </source>
</reference>
<dbReference type="InterPro" id="IPR036388">
    <property type="entry name" value="WH-like_DNA-bd_sf"/>
</dbReference>
<evidence type="ECO:0000313" key="5">
    <source>
        <dbReference type="EMBL" id="MFC5714261.1"/>
    </source>
</evidence>
<evidence type="ECO:0000259" key="4">
    <source>
        <dbReference type="Pfam" id="PF21984"/>
    </source>
</evidence>
<dbReference type="Gene3D" id="1.10.10.10">
    <property type="entry name" value="Winged helix-like DNA-binding domain superfamily/Winged helix DNA-binding domain"/>
    <property type="match status" value="1"/>
</dbReference>
<feature type="domain" description="DnaD N-terminal" evidence="4">
    <location>
        <begin position="17"/>
        <end position="115"/>
    </location>
</feature>
<dbReference type="PANTHER" id="PTHR37293:SF6">
    <property type="entry name" value="DNA REPLICATION PROTEIN DNAD"/>
    <property type="match status" value="1"/>
</dbReference>
<name>A0ABW0YR58_9BACI</name>
<accession>A0ABW0YR58</accession>
<evidence type="ECO:0000256" key="1">
    <source>
        <dbReference type="ARBA" id="ARBA00093462"/>
    </source>
</evidence>
<dbReference type="InterPro" id="IPR036390">
    <property type="entry name" value="WH_DNA-bd_sf"/>
</dbReference>
<dbReference type="Proteomes" id="UP001596142">
    <property type="component" value="Unassembled WGS sequence"/>
</dbReference>